<dbReference type="AlphaFoldDB" id="A0A2T4I7W0"/>
<organism evidence="1 2">
    <name type="scientific">Edaphosphingomonas fennica</name>
    <dbReference type="NCBI Taxonomy" id="114404"/>
    <lineage>
        <taxon>Bacteria</taxon>
        <taxon>Pseudomonadati</taxon>
        <taxon>Pseudomonadota</taxon>
        <taxon>Alphaproteobacteria</taxon>
        <taxon>Sphingomonadales</taxon>
        <taxon>Rhizorhabdaceae</taxon>
        <taxon>Edaphosphingomonas</taxon>
    </lineage>
</organism>
<dbReference type="EMBL" id="PHHF01000006">
    <property type="protein sequence ID" value="PTD27480.1"/>
    <property type="molecule type" value="Genomic_DNA"/>
</dbReference>
<evidence type="ECO:0000313" key="2">
    <source>
        <dbReference type="Proteomes" id="UP000241206"/>
    </source>
</evidence>
<reference evidence="1 2" key="1">
    <citation type="submission" date="2017-11" db="EMBL/GenBank/DDBJ databases">
        <title>Sphingomonas oleivorans sp. nov., isolated from oil-contaminated soil.</title>
        <authorList>
            <person name="Wang L."/>
            <person name="Chen L."/>
        </authorList>
    </citation>
    <scope>NUCLEOTIDE SEQUENCE [LARGE SCALE GENOMIC DNA]</scope>
    <source>
        <strain evidence="1 2">K101</strain>
    </source>
</reference>
<sequence>MMGTQAMEIIMTMFQPISVAADRVMAALVSGLEIEFGHGAGEALAHRFLEAEESDFLWDAREMERWIGAFESVDDDEIDLDRVRIFGRLDGKWFVAVMIVDGDGNPHGLMGKREFSRRRLALAAFADA</sequence>
<evidence type="ECO:0000313" key="1">
    <source>
        <dbReference type="EMBL" id="PTD27480.1"/>
    </source>
</evidence>
<protein>
    <submittedName>
        <fullName evidence="1">Uncharacterized protein</fullName>
    </submittedName>
</protein>
<dbReference type="Proteomes" id="UP000241206">
    <property type="component" value="Unassembled WGS sequence"/>
</dbReference>
<keyword evidence="2" id="KW-1185">Reference proteome</keyword>
<name>A0A2T4I7W0_9SPHN</name>
<proteinExistence type="predicted"/>
<accession>A0A2T4I7W0</accession>
<gene>
    <name evidence="1" type="ORF">CV103_01720</name>
</gene>
<comment type="caution">
    <text evidence="1">The sequence shown here is derived from an EMBL/GenBank/DDBJ whole genome shotgun (WGS) entry which is preliminary data.</text>
</comment>